<proteinExistence type="inferred from homology"/>
<reference evidence="3 4" key="1">
    <citation type="submission" date="2020-04" db="EMBL/GenBank/DDBJ databases">
        <title>Phylogenetic Diversity and Antibacterial Activity against Ralstonia solanacearum of Endophytic Actinomycete Isolated from Moss.</title>
        <authorList>
            <person name="Zhuang X."/>
        </authorList>
    </citation>
    <scope>NUCLEOTIDE SEQUENCE [LARGE SCALE GENOMIC DNA]</scope>
    <source>
        <strain evidence="3 4">LD120</strain>
    </source>
</reference>
<sequence length="407" mass="42581">MRCGATGRTVKRGRYRGKRPVVAALAVAVLGTTAACSGELTRDTPARPGAAEAGTPGAARGFTLVATGDLLVHDSVIRQAAADSGGSSSGSGYDFGPMLAAAKPLVSGADVALCHMETVYGASGGPYTGYPLFKSPPQIARSVRDLGYHSCSTASNHTLDAGAEGVSRTLGALDAARLRHTGSARSAKEGGATTFLKAGGATVAHLAYTYGTNGIPVPADRPWLVNLLDPERVVHDARAARRAGADVVVVSTHWGTEWQQEPDQEQLDVAQRLTRSATGGRRDIDLVIGTHNHVPQPYEKVNGTWVVYGLGDQIAGRMNDARGQLGTAARFTFAPPRKPGAAWHVKKAEALPFRVDNDPLRLVDLNSALAEDPGRTDYTHARDTIRQAVLSRGARSAGLVFAPGEPG</sequence>
<accession>A0ABX1H6H3</accession>
<dbReference type="CDD" id="cd07381">
    <property type="entry name" value="MPP_CapA"/>
    <property type="match status" value="1"/>
</dbReference>
<dbReference type="PANTHER" id="PTHR33393">
    <property type="entry name" value="POLYGLUTAMINE SYNTHESIS ACCESSORY PROTEIN RV0574C-RELATED"/>
    <property type="match status" value="1"/>
</dbReference>
<evidence type="ECO:0000313" key="4">
    <source>
        <dbReference type="Proteomes" id="UP000772196"/>
    </source>
</evidence>
<name>A0ABX1H6H3_9ACTN</name>
<evidence type="ECO:0000313" key="3">
    <source>
        <dbReference type="EMBL" id="NKI42910.1"/>
    </source>
</evidence>
<dbReference type="EMBL" id="JAAWWP010000009">
    <property type="protein sequence ID" value="NKI42910.1"/>
    <property type="molecule type" value="Genomic_DNA"/>
</dbReference>
<dbReference type="Proteomes" id="UP000772196">
    <property type="component" value="Unassembled WGS sequence"/>
</dbReference>
<dbReference type="InterPro" id="IPR019079">
    <property type="entry name" value="Capsule_synth_CapA"/>
</dbReference>
<dbReference type="Gene3D" id="3.60.21.10">
    <property type="match status" value="1"/>
</dbReference>
<evidence type="ECO:0000256" key="1">
    <source>
        <dbReference type="ARBA" id="ARBA00005662"/>
    </source>
</evidence>
<protein>
    <submittedName>
        <fullName evidence="3">CapA family protein</fullName>
    </submittedName>
</protein>
<evidence type="ECO:0000259" key="2">
    <source>
        <dbReference type="SMART" id="SM00854"/>
    </source>
</evidence>
<dbReference type="PANTHER" id="PTHR33393:SF13">
    <property type="entry name" value="PGA BIOSYNTHESIS PROTEIN CAPA"/>
    <property type="match status" value="1"/>
</dbReference>
<comment type="similarity">
    <text evidence="1">Belongs to the CapA family.</text>
</comment>
<keyword evidence="4" id="KW-1185">Reference proteome</keyword>
<comment type="caution">
    <text evidence="3">The sequence shown here is derived from an EMBL/GenBank/DDBJ whole genome shotgun (WGS) entry which is preliminary data.</text>
</comment>
<gene>
    <name evidence="3" type="ORF">HFV08_17040</name>
</gene>
<dbReference type="Pfam" id="PF09587">
    <property type="entry name" value="PGA_cap"/>
    <property type="match status" value="1"/>
</dbReference>
<organism evidence="3 4">
    <name type="scientific">Streptomyces physcomitrii</name>
    <dbReference type="NCBI Taxonomy" id="2724184"/>
    <lineage>
        <taxon>Bacteria</taxon>
        <taxon>Bacillati</taxon>
        <taxon>Actinomycetota</taxon>
        <taxon>Actinomycetes</taxon>
        <taxon>Kitasatosporales</taxon>
        <taxon>Streptomycetaceae</taxon>
        <taxon>Streptomyces</taxon>
    </lineage>
</organism>
<dbReference type="InterPro" id="IPR029052">
    <property type="entry name" value="Metallo-depent_PP-like"/>
</dbReference>
<dbReference type="InterPro" id="IPR052169">
    <property type="entry name" value="CW_Biosynth-Accessory"/>
</dbReference>
<feature type="domain" description="Capsule synthesis protein CapA" evidence="2">
    <location>
        <begin position="63"/>
        <end position="317"/>
    </location>
</feature>
<dbReference type="SMART" id="SM00854">
    <property type="entry name" value="PGA_cap"/>
    <property type="match status" value="1"/>
</dbReference>
<dbReference type="SUPFAM" id="SSF56300">
    <property type="entry name" value="Metallo-dependent phosphatases"/>
    <property type="match status" value="1"/>
</dbReference>